<dbReference type="WBParaSite" id="TCLT_0001092201-mRNA-1">
    <property type="protein sequence ID" value="TCLT_0001092201-mRNA-1"/>
    <property type="gene ID" value="TCLT_0001092201"/>
</dbReference>
<gene>
    <name evidence="1" type="ORF">TCLT_LOCUS10899</name>
</gene>
<sequence length="231" mass="26299">MGLFRCEGKISNAEARGTGTHEVDAEYNIGERGPAHTSINKPSDVNPYRTDLAGKKLGDKDLKKTKKCMREMNLILALKLEYLKRVKHIDRPYQSLRKVGKYDDIQHKKYLEETFPEVHLLAFIPGTNSKKNLPVGEEQDPWFFKGTTYLVPKSIPSEGNNFRPITGMLNFYKLTMKCVARAMQLDVVMKKLLADNELRSVSQGQNHSVCDDLGWDCNELLQTLCTGDQYI</sequence>
<reference evidence="1 2" key="2">
    <citation type="submission" date="2018-11" db="EMBL/GenBank/DDBJ databases">
        <authorList>
            <consortium name="Pathogen Informatics"/>
        </authorList>
    </citation>
    <scope>NUCLEOTIDE SEQUENCE [LARGE SCALE GENOMIC DNA]</scope>
</reference>
<reference evidence="3" key="1">
    <citation type="submission" date="2017-02" db="UniProtKB">
        <authorList>
            <consortium name="WormBaseParasite"/>
        </authorList>
    </citation>
    <scope>IDENTIFICATION</scope>
</reference>
<name>A0A0N5DCJ8_THECL</name>
<dbReference type="Proteomes" id="UP000276776">
    <property type="component" value="Unassembled WGS sequence"/>
</dbReference>
<keyword evidence="2" id="KW-1185">Reference proteome</keyword>
<organism evidence="3">
    <name type="scientific">Thelazia callipaeda</name>
    <name type="common">Oriental eyeworm</name>
    <name type="synonym">Parasitic nematode</name>
    <dbReference type="NCBI Taxonomy" id="103827"/>
    <lineage>
        <taxon>Eukaryota</taxon>
        <taxon>Metazoa</taxon>
        <taxon>Ecdysozoa</taxon>
        <taxon>Nematoda</taxon>
        <taxon>Chromadorea</taxon>
        <taxon>Rhabditida</taxon>
        <taxon>Spirurina</taxon>
        <taxon>Spiruromorpha</taxon>
        <taxon>Thelazioidea</taxon>
        <taxon>Thelaziidae</taxon>
        <taxon>Thelazia</taxon>
    </lineage>
</organism>
<dbReference type="AlphaFoldDB" id="A0A0N5DCJ8"/>
<proteinExistence type="predicted"/>
<protein>
    <submittedName>
        <fullName evidence="3">LINE-1 retrotransposable element ORF2 protein</fullName>
    </submittedName>
</protein>
<accession>A0A0N5DCJ8</accession>
<evidence type="ECO:0000313" key="3">
    <source>
        <dbReference type="WBParaSite" id="TCLT_0001092201-mRNA-1"/>
    </source>
</evidence>
<evidence type="ECO:0000313" key="2">
    <source>
        <dbReference type="Proteomes" id="UP000276776"/>
    </source>
</evidence>
<evidence type="ECO:0000313" key="1">
    <source>
        <dbReference type="EMBL" id="VDN08617.1"/>
    </source>
</evidence>
<dbReference type="OrthoDB" id="2194416at2759"/>
<dbReference type="EMBL" id="UYYF01005585">
    <property type="protein sequence ID" value="VDN08617.1"/>
    <property type="molecule type" value="Genomic_DNA"/>
</dbReference>